<accession>A0A6J6HM78</accession>
<dbReference type="Pfam" id="PF02452">
    <property type="entry name" value="PemK_toxin"/>
    <property type="match status" value="1"/>
</dbReference>
<organism evidence="1">
    <name type="scientific">freshwater metagenome</name>
    <dbReference type="NCBI Taxonomy" id="449393"/>
    <lineage>
        <taxon>unclassified sequences</taxon>
        <taxon>metagenomes</taxon>
        <taxon>ecological metagenomes</taxon>
    </lineage>
</organism>
<dbReference type="AlphaFoldDB" id="A0A6J6HM78"/>
<dbReference type="InterPro" id="IPR003477">
    <property type="entry name" value="PemK-like"/>
</dbReference>
<gene>
    <name evidence="1" type="ORF">UFOPK1874_00623</name>
</gene>
<reference evidence="1" key="1">
    <citation type="submission" date="2020-05" db="EMBL/GenBank/DDBJ databases">
        <authorList>
            <person name="Chiriac C."/>
            <person name="Salcher M."/>
            <person name="Ghai R."/>
            <person name="Kavagutti S V."/>
        </authorList>
    </citation>
    <scope>NUCLEOTIDE SEQUENCE</scope>
</reference>
<proteinExistence type="predicted"/>
<dbReference type="EMBL" id="CAEZUX010000054">
    <property type="protein sequence ID" value="CAB4614270.1"/>
    <property type="molecule type" value="Genomic_DNA"/>
</dbReference>
<dbReference type="PANTHER" id="PTHR33988">
    <property type="entry name" value="ENDORIBONUCLEASE MAZF-RELATED"/>
    <property type="match status" value="1"/>
</dbReference>
<dbReference type="PANTHER" id="PTHR33988:SF2">
    <property type="entry name" value="ENDORIBONUCLEASE MAZF"/>
    <property type="match status" value="1"/>
</dbReference>
<dbReference type="GO" id="GO:0006402">
    <property type="term" value="P:mRNA catabolic process"/>
    <property type="evidence" value="ECO:0007669"/>
    <property type="project" value="TreeGrafter"/>
</dbReference>
<protein>
    <submittedName>
        <fullName evidence="1">Unannotated protein</fullName>
    </submittedName>
</protein>
<dbReference type="Gene3D" id="2.30.30.110">
    <property type="match status" value="1"/>
</dbReference>
<dbReference type="GO" id="GO:0016075">
    <property type="term" value="P:rRNA catabolic process"/>
    <property type="evidence" value="ECO:0007669"/>
    <property type="project" value="TreeGrafter"/>
</dbReference>
<dbReference type="GO" id="GO:0003677">
    <property type="term" value="F:DNA binding"/>
    <property type="evidence" value="ECO:0007669"/>
    <property type="project" value="InterPro"/>
</dbReference>
<evidence type="ECO:0000313" key="1">
    <source>
        <dbReference type="EMBL" id="CAB4614270.1"/>
    </source>
</evidence>
<dbReference type="InterPro" id="IPR011067">
    <property type="entry name" value="Plasmid_toxin/cell-grow_inhib"/>
</dbReference>
<name>A0A6J6HM78_9ZZZZ</name>
<dbReference type="GO" id="GO:0004521">
    <property type="term" value="F:RNA endonuclease activity"/>
    <property type="evidence" value="ECO:0007669"/>
    <property type="project" value="TreeGrafter"/>
</dbReference>
<dbReference type="SUPFAM" id="SSF50118">
    <property type="entry name" value="Cell growth inhibitor/plasmid maintenance toxic component"/>
    <property type="match status" value="1"/>
</dbReference>
<sequence length="114" mass="13370">MIPRTGEIWWVEYGQPHPQQPALQRPALVISPAEPETWSYENLVTIPFTKRNRNKFSEVQIDPSSDTGLSMTSWAQCELVRSMPSNSFLHRMGYIDSESWHRIRWTVQSFLDFD</sequence>